<evidence type="ECO:0000313" key="3">
    <source>
        <dbReference type="Proteomes" id="UP000002384"/>
    </source>
</evidence>
<keyword evidence="3" id="KW-1185">Reference proteome</keyword>
<dbReference type="Proteomes" id="UP000002384">
    <property type="component" value="Chromosome"/>
</dbReference>
<protein>
    <recommendedName>
        <fullName evidence="4">PEP-CTERM protein-sorting domain-containing protein</fullName>
    </recommendedName>
</protein>
<evidence type="ECO:0000313" key="2">
    <source>
        <dbReference type="EMBL" id="ACK73093.1"/>
    </source>
</evidence>
<feature type="chain" id="PRO_5002856417" description="PEP-CTERM protein-sorting domain-containing protein" evidence="1">
    <location>
        <begin position="28"/>
        <end position="262"/>
    </location>
</feature>
<dbReference type="EMBL" id="CP001291">
    <property type="protein sequence ID" value="ACK73093.1"/>
    <property type="molecule type" value="Genomic_DNA"/>
</dbReference>
<proteinExistence type="predicted"/>
<dbReference type="InterPro" id="IPR026374">
    <property type="entry name" value="Cyano_PEP"/>
</dbReference>
<evidence type="ECO:0008006" key="4">
    <source>
        <dbReference type="Google" id="ProtNLM"/>
    </source>
</evidence>
<dbReference type="NCBIfam" id="TIGR04155">
    <property type="entry name" value="cyano_PEP"/>
    <property type="match status" value="1"/>
</dbReference>
<organism evidence="2 3">
    <name type="scientific">Gloeothece citriformis (strain PCC 7424)</name>
    <name type="common">Cyanothece sp. (strain PCC 7424)</name>
    <dbReference type="NCBI Taxonomy" id="65393"/>
    <lineage>
        <taxon>Bacteria</taxon>
        <taxon>Bacillati</taxon>
        <taxon>Cyanobacteriota</taxon>
        <taxon>Cyanophyceae</taxon>
        <taxon>Oscillatoriophycideae</taxon>
        <taxon>Chroococcales</taxon>
        <taxon>Aphanothecaceae</taxon>
        <taxon>Gloeothece</taxon>
        <taxon>Gloeothece citriformis</taxon>
    </lineage>
</organism>
<dbReference type="AlphaFoldDB" id="B7KCX2"/>
<dbReference type="STRING" id="65393.PCC7424_4733"/>
<accession>B7KCX2</accession>
<dbReference type="KEGG" id="cyc:PCC7424_4733"/>
<dbReference type="HOGENOM" id="CLU_1141039_0_0_3"/>
<evidence type="ECO:0000256" key="1">
    <source>
        <dbReference type="SAM" id="SignalP"/>
    </source>
</evidence>
<reference evidence="3" key="1">
    <citation type="journal article" date="2011" name="MBio">
        <title>Novel metabolic attributes of the genus Cyanothece, comprising a group of unicellular nitrogen-fixing Cyanobacteria.</title>
        <authorList>
            <person name="Bandyopadhyay A."/>
            <person name="Elvitigala T."/>
            <person name="Welsh E."/>
            <person name="Stockel J."/>
            <person name="Liberton M."/>
            <person name="Min H."/>
            <person name="Sherman L.A."/>
            <person name="Pakrasi H.B."/>
        </authorList>
    </citation>
    <scope>NUCLEOTIDE SEQUENCE [LARGE SCALE GENOMIC DNA]</scope>
    <source>
        <strain evidence="3">PCC 7424</strain>
    </source>
</reference>
<dbReference type="RefSeq" id="WP_015956676.1">
    <property type="nucleotide sequence ID" value="NC_011729.1"/>
</dbReference>
<dbReference type="OrthoDB" id="572651at2"/>
<dbReference type="eggNOG" id="ENOG5033VR1">
    <property type="taxonomic scope" value="Bacteria"/>
</dbReference>
<name>B7KCX2_GLOC7</name>
<gene>
    <name evidence="2" type="ordered locus">PCC7424_4733</name>
</gene>
<sequence length="262" mass="28197">MNTKFLPIGLQIATVGATVLAVSPSQAAIVSWSIQGGFVNQPMTTLGLNIINPPPQSIDLSVGFQEIQPDGTIKPILNPDPNRDIFGIIEKQSVALTKDLPVLSAFSQTKTNLQIPKETLVSSYLFYLNPPGSTGRGSPRYRWVGEIVFDAPVLGIIAGYGKFTHTLANSLVGLDNISYNIRTSPDPGQDFVNFSGNVLTFDLNSRGGREPFRVIIDGTPKAAQGVPEPFTLLGSLSALGFGTWFRKARSKGNSKGKNKQHD</sequence>
<feature type="signal peptide" evidence="1">
    <location>
        <begin position="1"/>
        <end position="27"/>
    </location>
</feature>
<keyword evidence="1" id="KW-0732">Signal</keyword>